<name>A0A381E7L9_9GAMM</name>
<dbReference type="Gene3D" id="1.10.10.10">
    <property type="entry name" value="Winged helix-like DNA-binding domain superfamily/Winged helix DNA-binding domain"/>
    <property type="match status" value="1"/>
</dbReference>
<dbReference type="SUPFAM" id="SSF46785">
    <property type="entry name" value="Winged helix' DNA-binding domain"/>
    <property type="match status" value="1"/>
</dbReference>
<feature type="domain" description="WYL" evidence="2">
    <location>
        <begin position="140"/>
        <end position="206"/>
    </location>
</feature>
<evidence type="ECO:0000313" key="3">
    <source>
        <dbReference type="EMBL" id="SUX22570.1"/>
    </source>
</evidence>
<gene>
    <name evidence="3" type="ORF">NCTC13294_01284</name>
</gene>
<sequence>MTRTNRLLTLLQYLRDSRRAITAQTLAETLGISLRTLYRDIETLRAQGADIRGGAGTGYLLHRTDFLLPPLTFDAAETEALVFGMRSAVAQGDDDLAEAAWRVINKIRDVLSEEWRDRLAAQAVYPLVAKVPYRADEARILPRVRHALRTASRLHIHYTDAKGESTRRTIWPLALGYFEDARLLAAWCELRGDFRHFRCERITSADPGKPYPVPHTVLLRRWQAQEEIDLFKRYGF</sequence>
<dbReference type="InterPro" id="IPR036390">
    <property type="entry name" value="WH_DNA-bd_sf"/>
</dbReference>
<evidence type="ECO:0000259" key="2">
    <source>
        <dbReference type="Pfam" id="PF13280"/>
    </source>
</evidence>
<evidence type="ECO:0000313" key="4">
    <source>
        <dbReference type="Proteomes" id="UP000254572"/>
    </source>
</evidence>
<keyword evidence="4" id="KW-1185">Reference proteome</keyword>
<dbReference type="PANTHER" id="PTHR34580">
    <property type="match status" value="1"/>
</dbReference>
<dbReference type="PANTHER" id="PTHR34580:SF3">
    <property type="entry name" value="PROTEIN PAFB"/>
    <property type="match status" value="1"/>
</dbReference>
<feature type="domain" description="Helix-turn-helix type 11" evidence="1">
    <location>
        <begin position="6"/>
        <end position="59"/>
    </location>
</feature>
<dbReference type="InterPro" id="IPR013196">
    <property type="entry name" value="HTH_11"/>
</dbReference>
<dbReference type="Proteomes" id="UP000254572">
    <property type="component" value="Unassembled WGS sequence"/>
</dbReference>
<proteinExistence type="predicted"/>
<reference evidence="3 4" key="1">
    <citation type="submission" date="2018-06" db="EMBL/GenBank/DDBJ databases">
        <authorList>
            <consortium name="Pathogen Informatics"/>
            <person name="Doyle S."/>
        </authorList>
    </citation>
    <scope>NUCLEOTIDE SEQUENCE [LARGE SCALE GENOMIC DNA]</scope>
    <source>
        <strain evidence="3 4">NCTC13294</strain>
    </source>
</reference>
<dbReference type="Pfam" id="PF08279">
    <property type="entry name" value="HTH_11"/>
    <property type="match status" value="1"/>
</dbReference>
<dbReference type="EMBL" id="UFUW01000001">
    <property type="protein sequence ID" value="SUX22570.1"/>
    <property type="molecule type" value="Genomic_DNA"/>
</dbReference>
<accession>A0A381E7L9</accession>
<organism evidence="3 4">
    <name type="scientific">Cardiobacterium valvarum</name>
    <dbReference type="NCBI Taxonomy" id="194702"/>
    <lineage>
        <taxon>Bacteria</taxon>
        <taxon>Pseudomonadati</taxon>
        <taxon>Pseudomonadota</taxon>
        <taxon>Gammaproteobacteria</taxon>
        <taxon>Cardiobacteriales</taxon>
        <taxon>Cardiobacteriaceae</taxon>
        <taxon>Cardiobacterium</taxon>
    </lineage>
</organism>
<protein>
    <submittedName>
        <fullName evidence="3">HTH domain</fullName>
    </submittedName>
</protein>
<dbReference type="RefSeq" id="WP_115611579.1">
    <property type="nucleotide sequence ID" value="NZ_JBHLZC010000005.1"/>
</dbReference>
<dbReference type="Pfam" id="PF13280">
    <property type="entry name" value="WYL"/>
    <property type="match status" value="1"/>
</dbReference>
<dbReference type="InterPro" id="IPR026881">
    <property type="entry name" value="WYL_dom"/>
</dbReference>
<dbReference type="AlphaFoldDB" id="A0A381E7L9"/>
<dbReference type="InterPro" id="IPR036388">
    <property type="entry name" value="WH-like_DNA-bd_sf"/>
</dbReference>
<dbReference type="OrthoDB" id="9807255at2"/>
<evidence type="ECO:0000259" key="1">
    <source>
        <dbReference type="Pfam" id="PF08279"/>
    </source>
</evidence>
<dbReference type="PROSITE" id="PS52050">
    <property type="entry name" value="WYL"/>
    <property type="match status" value="1"/>
</dbReference>
<dbReference type="InterPro" id="IPR051534">
    <property type="entry name" value="CBASS_pafABC_assoc_protein"/>
</dbReference>